<dbReference type="Proteomes" id="UP001434883">
    <property type="component" value="Unassembled WGS sequence"/>
</dbReference>
<dbReference type="EMBL" id="JAHRIN010025728">
    <property type="protein sequence ID" value="MEQ2200120.1"/>
    <property type="molecule type" value="Genomic_DNA"/>
</dbReference>
<organism evidence="1 2">
    <name type="scientific">Xenoophorus captivus</name>
    <dbReference type="NCBI Taxonomy" id="1517983"/>
    <lineage>
        <taxon>Eukaryota</taxon>
        <taxon>Metazoa</taxon>
        <taxon>Chordata</taxon>
        <taxon>Craniata</taxon>
        <taxon>Vertebrata</taxon>
        <taxon>Euteleostomi</taxon>
        <taxon>Actinopterygii</taxon>
        <taxon>Neopterygii</taxon>
        <taxon>Teleostei</taxon>
        <taxon>Neoteleostei</taxon>
        <taxon>Acanthomorphata</taxon>
        <taxon>Ovalentaria</taxon>
        <taxon>Atherinomorphae</taxon>
        <taxon>Cyprinodontiformes</taxon>
        <taxon>Goodeidae</taxon>
        <taxon>Xenoophorus</taxon>
    </lineage>
</organism>
<accession>A0ABV0QWC3</accession>
<keyword evidence="2" id="KW-1185">Reference proteome</keyword>
<reference evidence="1 2" key="1">
    <citation type="submission" date="2021-06" db="EMBL/GenBank/DDBJ databases">
        <authorList>
            <person name="Palmer J.M."/>
        </authorList>
    </citation>
    <scope>NUCLEOTIDE SEQUENCE [LARGE SCALE GENOMIC DNA]</scope>
    <source>
        <strain evidence="1 2">XC_2019</strain>
        <tissue evidence="1">Muscle</tissue>
    </source>
</reference>
<evidence type="ECO:0000313" key="2">
    <source>
        <dbReference type="Proteomes" id="UP001434883"/>
    </source>
</evidence>
<comment type="caution">
    <text evidence="1">The sequence shown here is derived from an EMBL/GenBank/DDBJ whole genome shotgun (WGS) entry which is preliminary data.</text>
</comment>
<name>A0ABV0QWC3_9TELE</name>
<gene>
    <name evidence="1" type="ORF">XENOCAPTIV_023044</name>
</gene>
<proteinExistence type="predicted"/>
<sequence length="104" mass="11768">MHKSASIPAPTVLRVYSLDGMSFTVLQQYFAICYRSFSTLLLTSKPLLKLCPFLKCHSLTTASMRRRQVSKTLKPVLTSGHHRSSLSFVTLLCKHDTHYSQKGH</sequence>
<evidence type="ECO:0000313" key="1">
    <source>
        <dbReference type="EMBL" id="MEQ2200120.1"/>
    </source>
</evidence>
<protein>
    <submittedName>
        <fullName evidence="1">Uncharacterized protein</fullName>
    </submittedName>
</protein>